<dbReference type="InterPro" id="IPR014710">
    <property type="entry name" value="RmlC-like_jellyroll"/>
</dbReference>
<reference evidence="6" key="3">
    <citation type="submission" date="2018-11" db="EMBL/GenBank/DDBJ databases">
        <title>Proposal to divide the Flavobacteriaceae and reorganize its genera based on Amino Acid Identity values calculated from whole genome sequences.</title>
        <authorList>
            <person name="Nicholson A.C."/>
            <person name="Gulvik C.A."/>
            <person name="Whitney A.M."/>
            <person name="Humrighouse B.W."/>
            <person name="Bell M."/>
            <person name="Holmes B."/>
            <person name="Steigerwalt A.G."/>
            <person name="Villarma A."/>
            <person name="Sheth M."/>
            <person name="Batra D."/>
            <person name="Pryor J."/>
            <person name="Bernardet J.-F."/>
            <person name="Hugo C."/>
            <person name="Kampfer P."/>
            <person name="Newman J."/>
            <person name="McQuiston J.R."/>
        </authorList>
    </citation>
    <scope>NUCLEOTIDE SEQUENCE [LARGE SCALE GENOMIC DNA]</scope>
    <source>
        <strain evidence="6">G0188</strain>
    </source>
</reference>
<accession>A0A3G6M3T9</accession>
<evidence type="ECO:0000259" key="2">
    <source>
        <dbReference type="Pfam" id="PF07883"/>
    </source>
</evidence>
<dbReference type="Proteomes" id="UP000255224">
    <property type="component" value="Unassembled WGS sequence"/>
</dbReference>
<proteinExistence type="predicted"/>
<protein>
    <submittedName>
        <fullName evidence="3">Cupin domain-containing protein</fullName>
    </submittedName>
    <submittedName>
        <fullName evidence="4">Uncharacterized conserved protein, contains double-stranded beta-helix domain</fullName>
    </submittedName>
</protein>
<dbReference type="Pfam" id="PF07883">
    <property type="entry name" value="Cupin_2"/>
    <property type="match status" value="1"/>
</dbReference>
<dbReference type="AlphaFoldDB" id="A0A376DMD6"/>
<dbReference type="SUPFAM" id="SSF51182">
    <property type="entry name" value="RmlC-like cupins"/>
    <property type="match status" value="1"/>
</dbReference>
<dbReference type="PANTHER" id="PTHR35848">
    <property type="entry name" value="OXALATE-BINDING PROTEIN"/>
    <property type="match status" value="1"/>
</dbReference>
<feature type="domain" description="Cupin type-2" evidence="2">
    <location>
        <begin position="34"/>
        <end position="100"/>
    </location>
</feature>
<dbReference type="RefSeq" id="WP_123878112.1">
    <property type="nucleotide sequence ID" value="NZ_CP033920.1"/>
</dbReference>
<evidence type="ECO:0000313" key="5">
    <source>
        <dbReference type="Proteomes" id="UP000255224"/>
    </source>
</evidence>
<evidence type="ECO:0000313" key="6">
    <source>
        <dbReference type="Proteomes" id="UP000273270"/>
    </source>
</evidence>
<dbReference type="OrthoDB" id="9806121at2"/>
<reference evidence="3" key="2">
    <citation type="submission" date="2018-11" db="EMBL/GenBank/DDBJ databases">
        <title>Proposal to divide the Flavobacteriaceae and reorganize its genera based on Amino Acid Identity values calculated from whole genome sequences.</title>
        <authorList>
            <person name="Nicholson A.C."/>
            <person name="Gulvik C.A."/>
            <person name="Whitney A.M."/>
            <person name="Humrighouse B.W."/>
            <person name="Bell M."/>
            <person name="Holmes B."/>
            <person name="Steigerwalt A."/>
            <person name="Villarma A."/>
            <person name="Sheth M."/>
            <person name="Batra D."/>
            <person name="Pryor J."/>
            <person name="Bernardet J.-F."/>
            <person name="Hugo C."/>
            <person name="Kampfer P."/>
            <person name="Newman J."/>
            <person name="Mcquiston J.R."/>
        </authorList>
    </citation>
    <scope>NUCLEOTIDE SEQUENCE [LARGE SCALE GENOMIC DNA]</scope>
    <source>
        <strain evidence="3">G0188</strain>
    </source>
</reference>
<gene>
    <name evidence="3" type="ORF">EG346_09030</name>
    <name evidence="4" type="ORF">NCTC13533_00167</name>
</gene>
<dbReference type="Gene3D" id="2.60.120.10">
    <property type="entry name" value="Jelly Rolls"/>
    <property type="match status" value="1"/>
</dbReference>
<keyword evidence="1" id="KW-0479">Metal-binding</keyword>
<dbReference type="EMBL" id="CP033920">
    <property type="protein sequence ID" value="AZA48316.1"/>
    <property type="molecule type" value="Genomic_DNA"/>
</dbReference>
<name>A0A376DMD6_CHRCU</name>
<evidence type="ECO:0000313" key="3">
    <source>
        <dbReference type="EMBL" id="AZA48316.1"/>
    </source>
</evidence>
<dbReference type="GO" id="GO:0046872">
    <property type="term" value="F:metal ion binding"/>
    <property type="evidence" value="ECO:0007669"/>
    <property type="project" value="UniProtKB-KW"/>
</dbReference>
<dbReference type="EMBL" id="UFVQ01000003">
    <property type="protein sequence ID" value="STC91845.1"/>
    <property type="molecule type" value="Genomic_DNA"/>
</dbReference>
<dbReference type="InterPro" id="IPR051610">
    <property type="entry name" value="GPI/OXD"/>
</dbReference>
<dbReference type="STRING" id="297244.SAMN05421639_104677"/>
<organism evidence="4 5">
    <name type="scientific">Chryseobacterium carnipullorum</name>
    <dbReference type="NCBI Taxonomy" id="1124835"/>
    <lineage>
        <taxon>Bacteria</taxon>
        <taxon>Pseudomonadati</taxon>
        <taxon>Bacteroidota</taxon>
        <taxon>Flavobacteriia</taxon>
        <taxon>Flavobacteriales</taxon>
        <taxon>Weeksellaceae</taxon>
        <taxon>Chryseobacterium group</taxon>
        <taxon>Chryseobacterium</taxon>
    </lineage>
</organism>
<dbReference type="KEGG" id="ccau:EG346_09030"/>
<dbReference type="InterPro" id="IPR013096">
    <property type="entry name" value="Cupin_2"/>
</dbReference>
<keyword evidence="6" id="KW-1185">Reference proteome</keyword>
<sequence length="114" mass="12866">MIHSKDNSKHYSWGDGCDSWILNDSTSLSVKQEKMPAGAAEKLHFHETAEQVFYILKGEARFDINDEKFSVKAGESISVKPQSIHFVANESPDEVEFLVISSPSTHNDRIEIEK</sequence>
<dbReference type="InterPro" id="IPR011051">
    <property type="entry name" value="RmlC_Cupin_sf"/>
</dbReference>
<evidence type="ECO:0000313" key="4">
    <source>
        <dbReference type="EMBL" id="STC91845.1"/>
    </source>
</evidence>
<accession>A0A376DMD6</accession>
<dbReference type="Proteomes" id="UP000273270">
    <property type="component" value="Chromosome"/>
</dbReference>
<reference evidence="4 5" key="1">
    <citation type="submission" date="2018-06" db="EMBL/GenBank/DDBJ databases">
        <authorList>
            <consortium name="Pathogen Informatics"/>
            <person name="Doyle S."/>
        </authorList>
    </citation>
    <scope>NUCLEOTIDE SEQUENCE [LARGE SCALE GENOMIC DNA]</scope>
    <source>
        <strain evidence="4 5">NCTC13533</strain>
    </source>
</reference>
<evidence type="ECO:0000256" key="1">
    <source>
        <dbReference type="ARBA" id="ARBA00022723"/>
    </source>
</evidence>